<accession>A0ACC2LJH9</accession>
<dbReference type="EMBL" id="CM056816">
    <property type="protein sequence ID" value="KAJ8633564.1"/>
    <property type="molecule type" value="Genomic_DNA"/>
</dbReference>
<name>A0ACC2LJH9_PERAE</name>
<organism evidence="1 2">
    <name type="scientific">Persea americana</name>
    <name type="common">Avocado</name>
    <dbReference type="NCBI Taxonomy" id="3435"/>
    <lineage>
        <taxon>Eukaryota</taxon>
        <taxon>Viridiplantae</taxon>
        <taxon>Streptophyta</taxon>
        <taxon>Embryophyta</taxon>
        <taxon>Tracheophyta</taxon>
        <taxon>Spermatophyta</taxon>
        <taxon>Magnoliopsida</taxon>
        <taxon>Magnoliidae</taxon>
        <taxon>Laurales</taxon>
        <taxon>Lauraceae</taxon>
        <taxon>Persea</taxon>
    </lineage>
</organism>
<proteinExistence type="predicted"/>
<gene>
    <name evidence="1" type="ORF">MRB53_026900</name>
</gene>
<keyword evidence="2" id="KW-1185">Reference proteome</keyword>
<evidence type="ECO:0000313" key="2">
    <source>
        <dbReference type="Proteomes" id="UP001234297"/>
    </source>
</evidence>
<sequence>MASGFSGSDFYAQSRGGQPMTNSLRVQYHPQLGGILVDDPSPFLSPPGKRSISEFESQQQQNLLLLRSVKQRTLLTSPISPLSPFDFSSASPEIPTNSAQRFGFSLFQHQNQQPHVPKLPSLPFSAIPSRFHVSETEPPEKETMKNQLQELERRLFDDDDDEEEEDGRNCSAVSALTTSEWSETVQNLITPKPLPPSPATSSSSSSTATSSSPSQATPNSSYKQLLMDAAAAISEGKIAIATSIIAGLKRASNALAGDLEQRLAAYMASALMSRINPAERGGAPPGAELCSAEHLAATQMLYETSPIFNVGFLAADLAILEATRDHPKIHIVDFDIGDGAHYTHLIRDLAERQPIKPSVKITALLDPSPLNGGNSNRFQLAGDLLMKTAQLAGISLKFSILRSRATGLRRESIGCDPDEAVAVNFPFRLSKVADESVSPVNPRDGLLRAAKGLRPEVVVLLEQEMSSNTAPFQARVGSAWAHYLVLFQSLDSTMTRDGSDRVRVRVEECLARKAANAVAREGMDRIERCEVFGKWRARLGMAGFNARPLGAHIADSVQTRLGTSRTQSGLFVKEEAGGICIGWMGQILTVVSAWR</sequence>
<protein>
    <submittedName>
        <fullName evidence="1">Uncharacterized protein</fullName>
    </submittedName>
</protein>
<dbReference type="Proteomes" id="UP001234297">
    <property type="component" value="Chromosome 8"/>
</dbReference>
<evidence type="ECO:0000313" key="1">
    <source>
        <dbReference type="EMBL" id="KAJ8633564.1"/>
    </source>
</evidence>
<comment type="caution">
    <text evidence="1">The sequence shown here is derived from an EMBL/GenBank/DDBJ whole genome shotgun (WGS) entry which is preliminary data.</text>
</comment>
<reference evidence="1 2" key="1">
    <citation type="journal article" date="2022" name="Hortic Res">
        <title>A haplotype resolved chromosomal level avocado genome allows analysis of novel avocado genes.</title>
        <authorList>
            <person name="Nath O."/>
            <person name="Fletcher S.J."/>
            <person name="Hayward A."/>
            <person name="Shaw L.M."/>
            <person name="Masouleh A.K."/>
            <person name="Furtado A."/>
            <person name="Henry R.J."/>
            <person name="Mitter N."/>
        </authorList>
    </citation>
    <scope>NUCLEOTIDE SEQUENCE [LARGE SCALE GENOMIC DNA]</scope>
    <source>
        <strain evidence="2">cv. Hass</strain>
    </source>
</reference>